<keyword evidence="1" id="KW-0594">Phospholipid biosynthesis</keyword>
<sequence>MSSICLPAGDLFVPIKIEENDPYDGIKKLMQVLRPNWDTDNIKFKLFTDGITNKLVGCQLINEPNTKNIVLVRIYGNKTDLLIDRNAELRNIKTLNKLGLAPKVYGIFENGLAYQYYPGVTLTVDSVLNDKIWPLVAQNMAKMHKVKLGKDVKEEPMVWDKIEQFLCLLPEPFTDVKKRTRFIDSFGSVTRLRIEFERLKSHLINTESPLVFAHNDLLLGNVIYNQVEETIAFIDYEYASYNYQGFDIANHFNEFVGLTIEDIDYKRYPSEEFQKKWLNVYVSEYLQTNSPPADYVNKIYREVQQLSLASHFMWGIWSLVQFELSDIDFDFGRYAEIRLNRYYETKENIFKEFS</sequence>
<dbReference type="Gene3D" id="3.90.1200.10">
    <property type="match status" value="1"/>
</dbReference>
<keyword evidence="7" id="KW-1185">Reference proteome</keyword>
<evidence type="ECO:0000256" key="2">
    <source>
        <dbReference type="ARBA" id="ARBA00023264"/>
    </source>
</evidence>
<evidence type="ECO:0000313" key="7">
    <source>
        <dbReference type="Proteomes" id="UP001153292"/>
    </source>
</evidence>
<reference evidence="6" key="1">
    <citation type="submission" date="2021-12" db="EMBL/GenBank/DDBJ databases">
        <authorList>
            <person name="King R."/>
        </authorList>
    </citation>
    <scope>NUCLEOTIDE SEQUENCE</scope>
</reference>
<evidence type="ECO:0000313" key="6">
    <source>
        <dbReference type="EMBL" id="CAH2979697.1"/>
    </source>
</evidence>
<evidence type="ECO:0000256" key="4">
    <source>
        <dbReference type="ARBA" id="ARBA00038211"/>
    </source>
</evidence>
<proteinExistence type="inferred from homology"/>
<dbReference type="PANTHER" id="PTHR22603:SF66">
    <property type="entry name" value="ETHANOLAMINE KINASE"/>
    <property type="match status" value="1"/>
</dbReference>
<keyword evidence="1" id="KW-0444">Lipid biosynthesis</keyword>
<protein>
    <recommendedName>
        <fullName evidence="5">ethanolamine kinase</fullName>
        <ecNumber evidence="5">2.7.1.82</ecNumber>
    </recommendedName>
</protein>
<dbReference type="PANTHER" id="PTHR22603">
    <property type="entry name" value="CHOLINE/ETHANOALAMINE KINASE"/>
    <property type="match status" value="1"/>
</dbReference>
<dbReference type="Proteomes" id="UP001153292">
    <property type="component" value="Chromosome 1"/>
</dbReference>
<dbReference type="CDD" id="cd05157">
    <property type="entry name" value="ETNK_euk"/>
    <property type="match status" value="1"/>
</dbReference>
<organism evidence="6 7">
    <name type="scientific">Chilo suppressalis</name>
    <name type="common">Asiatic rice borer moth</name>
    <dbReference type="NCBI Taxonomy" id="168631"/>
    <lineage>
        <taxon>Eukaryota</taxon>
        <taxon>Metazoa</taxon>
        <taxon>Ecdysozoa</taxon>
        <taxon>Arthropoda</taxon>
        <taxon>Hexapoda</taxon>
        <taxon>Insecta</taxon>
        <taxon>Pterygota</taxon>
        <taxon>Neoptera</taxon>
        <taxon>Endopterygota</taxon>
        <taxon>Lepidoptera</taxon>
        <taxon>Glossata</taxon>
        <taxon>Ditrysia</taxon>
        <taxon>Pyraloidea</taxon>
        <taxon>Crambidae</taxon>
        <taxon>Crambinae</taxon>
        <taxon>Chilo</taxon>
    </lineage>
</organism>
<comment type="similarity">
    <text evidence="4">Belongs to the choline/ethanolamine kinase family.</text>
</comment>
<evidence type="ECO:0000256" key="1">
    <source>
        <dbReference type="ARBA" id="ARBA00023209"/>
    </source>
</evidence>
<accession>A0ABN8L4E2</accession>
<name>A0ABN8L4E2_CHISP</name>
<gene>
    <name evidence="6" type="ORF">CHILSU_LOCUS494</name>
</gene>
<evidence type="ECO:0000256" key="3">
    <source>
        <dbReference type="ARBA" id="ARBA00037883"/>
    </source>
</evidence>
<dbReference type="EMBL" id="OU963894">
    <property type="protein sequence ID" value="CAH2979697.1"/>
    <property type="molecule type" value="Genomic_DNA"/>
</dbReference>
<evidence type="ECO:0000256" key="5">
    <source>
        <dbReference type="ARBA" id="ARBA00038874"/>
    </source>
</evidence>
<dbReference type="Gene3D" id="3.30.200.20">
    <property type="entry name" value="Phosphorylase Kinase, domain 1"/>
    <property type="match status" value="1"/>
</dbReference>
<keyword evidence="2" id="KW-1208">Phospholipid metabolism</keyword>
<comment type="pathway">
    <text evidence="3">Phospholipid metabolism; phosphatidylethanolamine biosynthesis; phosphatidylethanolamine from ethanolamine: step 1/3.</text>
</comment>
<dbReference type="Pfam" id="PF01633">
    <property type="entry name" value="Choline_kinase"/>
    <property type="match status" value="1"/>
</dbReference>
<dbReference type="EC" id="2.7.1.82" evidence="5"/>
<keyword evidence="1" id="KW-0443">Lipid metabolism</keyword>
<dbReference type="InterPro" id="IPR011009">
    <property type="entry name" value="Kinase-like_dom_sf"/>
</dbReference>
<dbReference type="SUPFAM" id="SSF56112">
    <property type="entry name" value="Protein kinase-like (PK-like)"/>
    <property type="match status" value="1"/>
</dbReference>